<accession>A0A7W3SQH4</accession>
<dbReference type="PROSITE" id="PS00105">
    <property type="entry name" value="AA_TRANSFER_CLASS_1"/>
    <property type="match status" value="1"/>
</dbReference>
<dbReference type="CDD" id="cd00609">
    <property type="entry name" value="AAT_like"/>
    <property type="match status" value="1"/>
</dbReference>
<dbReference type="Proteomes" id="UP000567067">
    <property type="component" value="Unassembled WGS sequence"/>
</dbReference>
<evidence type="ECO:0000256" key="4">
    <source>
        <dbReference type="RuleBase" id="RU000481"/>
    </source>
</evidence>
<evidence type="ECO:0000313" key="6">
    <source>
        <dbReference type="EMBL" id="MBA9084262.1"/>
    </source>
</evidence>
<dbReference type="InterPro" id="IPR015421">
    <property type="entry name" value="PyrdxlP-dep_Trfase_major"/>
</dbReference>
<dbReference type="PANTHER" id="PTHR42832">
    <property type="entry name" value="AMINO ACID AMINOTRANSFERASE"/>
    <property type="match status" value="1"/>
</dbReference>
<reference evidence="6 7" key="1">
    <citation type="submission" date="2020-08" db="EMBL/GenBank/DDBJ databases">
        <title>Genomic Encyclopedia of Type Strains, Phase III (KMG-III): the genomes of soil and plant-associated and newly described type strains.</title>
        <authorList>
            <person name="Whitman W."/>
        </authorList>
    </citation>
    <scope>NUCLEOTIDE SEQUENCE [LARGE SCALE GENOMIC DNA]</scope>
    <source>
        <strain evidence="6 7">CECT 8693</strain>
    </source>
</reference>
<keyword evidence="3 4" id="KW-0808">Transferase</keyword>
<name>A0A7W3SQH4_9BACL</name>
<feature type="domain" description="Aminotransferase class I/classII large" evidence="5">
    <location>
        <begin position="31"/>
        <end position="380"/>
    </location>
</feature>
<dbReference type="GO" id="GO:0030170">
    <property type="term" value="F:pyridoxal phosphate binding"/>
    <property type="evidence" value="ECO:0007669"/>
    <property type="project" value="InterPro"/>
</dbReference>
<evidence type="ECO:0000259" key="5">
    <source>
        <dbReference type="Pfam" id="PF00155"/>
    </source>
</evidence>
<dbReference type="InterPro" id="IPR004839">
    <property type="entry name" value="Aminotransferase_I/II_large"/>
</dbReference>
<dbReference type="SUPFAM" id="SSF53383">
    <property type="entry name" value="PLP-dependent transferases"/>
    <property type="match status" value="1"/>
</dbReference>
<dbReference type="GO" id="GO:0008483">
    <property type="term" value="F:transaminase activity"/>
    <property type="evidence" value="ECO:0007669"/>
    <property type="project" value="UniProtKB-KW"/>
</dbReference>
<sequence length="391" mass="43293">MQFAKRMDRFGEGIFTKLLDIKRIRLENGEPVIDLSVGTPNIPPAKHIIEALCTAAADEKNYVYAINDQNELLEAVSYWYKERYEVELDPKTEICSLLGSQEGLAHISLSIVDEGDVVLVPDPCYPVFADGPLIAGAKLHYLPQKKENGYVIDLQDIPDNVAKQAKLMIVSYPNNPTTAMASDSFYIDLIAFARKYDIIVLHDNAYSELVFDGKRGGSFLSFPGAREVGVEFNSLSKTYGLAGARIGFCVGNEEVVSRLKVLKSNMDYGMFVPIQQAAIAAITGDQHVVETTRKAYEHRRNVLCDGLNALGWKIEKPEATMFVWAMIPPHYKKSEDFAMDMVKRAGVIVTPGSAFGPSGEGYVRMALVQDEEVLKQAIDAVRQSGILNVQD</sequence>
<dbReference type="RefSeq" id="WP_182534330.1">
    <property type="nucleotide sequence ID" value="NZ_JACJIP010000003.1"/>
</dbReference>
<dbReference type="PANTHER" id="PTHR42832:SF3">
    <property type="entry name" value="L-GLUTAMINE--4-(METHYLSULFANYL)-2-OXOBUTANOATE AMINOTRANSFERASE"/>
    <property type="match status" value="1"/>
</dbReference>
<dbReference type="InterPro" id="IPR015422">
    <property type="entry name" value="PyrdxlP-dep_Trfase_small"/>
</dbReference>
<dbReference type="Gene3D" id="3.40.640.10">
    <property type="entry name" value="Type I PLP-dependent aspartate aminotransferase-like (Major domain)"/>
    <property type="match status" value="1"/>
</dbReference>
<dbReference type="Pfam" id="PF00155">
    <property type="entry name" value="Aminotran_1_2"/>
    <property type="match status" value="1"/>
</dbReference>
<gene>
    <name evidence="6" type="ORF">FHR92_000716</name>
</gene>
<organism evidence="6 7">
    <name type="scientific">Fontibacillus solani</name>
    <dbReference type="NCBI Taxonomy" id="1572857"/>
    <lineage>
        <taxon>Bacteria</taxon>
        <taxon>Bacillati</taxon>
        <taxon>Bacillota</taxon>
        <taxon>Bacilli</taxon>
        <taxon>Bacillales</taxon>
        <taxon>Paenibacillaceae</taxon>
        <taxon>Fontibacillus</taxon>
    </lineage>
</organism>
<dbReference type="EC" id="2.6.1.-" evidence="4"/>
<comment type="cofactor">
    <cofactor evidence="1 4">
        <name>pyridoxal 5'-phosphate</name>
        <dbReference type="ChEBI" id="CHEBI:597326"/>
    </cofactor>
</comment>
<dbReference type="EMBL" id="JACJIP010000003">
    <property type="protein sequence ID" value="MBA9084262.1"/>
    <property type="molecule type" value="Genomic_DNA"/>
</dbReference>
<keyword evidence="7" id="KW-1185">Reference proteome</keyword>
<dbReference type="AlphaFoldDB" id="A0A7W3SQH4"/>
<evidence type="ECO:0000256" key="3">
    <source>
        <dbReference type="ARBA" id="ARBA00022679"/>
    </source>
</evidence>
<evidence type="ECO:0000256" key="2">
    <source>
        <dbReference type="ARBA" id="ARBA00022576"/>
    </source>
</evidence>
<proteinExistence type="inferred from homology"/>
<keyword evidence="2 4" id="KW-0032">Aminotransferase</keyword>
<comment type="caution">
    <text evidence="6">The sequence shown here is derived from an EMBL/GenBank/DDBJ whole genome shotgun (WGS) entry which is preliminary data.</text>
</comment>
<comment type="similarity">
    <text evidence="4">Belongs to the class-I pyridoxal-phosphate-dependent aminotransferase family.</text>
</comment>
<protein>
    <recommendedName>
        <fullName evidence="4">Aminotransferase</fullName>
        <ecNumber evidence="4">2.6.1.-</ecNumber>
    </recommendedName>
</protein>
<dbReference type="InterPro" id="IPR015424">
    <property type="entry name" value="PyrdxlP-dep_Trfase"/>
</dbReference>
<evidence type="ECO:0000256" key="1">
    <source>
        <dbReference type="ARBA" id="ARBA00001933"/>
    </source>
</evidence>
<dbReference type="InterPro" id="IPR004838">
    <property type="entry name" value="NHTrfase_class1_PyrdxlP-BS"/>
</dbReference>
<dbReference type="Gene3D" id="3.90.1150.10">
    <property type="entry name" value="Aspartate Aminotransferase, domain 1"/>
    <property type="match status" value="1"/>
</dbReference>
<evidence type="ECO:0000313" key="7">
    <source>
        <dbReference type="Proteomes" id="UP000567067"/>
    </source>
</evidence>
<dbReference type="InterPro" id="IPR050881">
    <property type="entry name" value="LL-DAP_aminotransferase"/>
</dbReference>